<accession>A0A8K1U401</accession>
<feature type="compositionally biased region" description="Basic and acidic residues" evidence="1">
    <location>
        <begin position="473"/>
        <end position="500"/>
    </location>
</feature>
<feature type="region of interest" description="Disordered" evidence="1">
    <location>
        <begin position="349"/>
        <end position="522"/>
    </location>
</feature>
<organism evidence="3">
    <name type="scientific">Riboviria sp</name>
    <dbReference type="NCBI Taxonomy" id="2585031"/>
    <lineage>
        <taxon>Viruses</taxon>
        <taxon>Riboviria</taxon>
    </lineage>
</organism>
<evidence type="ECO:0000256" key="1">
    <source>
        <dbReference type="SAM" id="MobiDB-lite"/>
    </source>
</evidence>
<name>A0A8K1U401_9VIRU</name>
<proteinExistence type="predicted"/>
<evidence type="ECO:0000259" key="2">
    <source>
        <dbReference type="Pfam" id="PF19223"/>
    </source>
</evidence>
<reference evidence="3" key="1">
    <citation type="submission" date="2020-11" db="EMBL/GenBank/DDBJ databases">
        <title>RNA virus dark matter in the feces of wild birds.</title>
        <authorList>
            <person name="Lu X."/>
            <person name="Yang X.S."/>
            <person name="Zhang W."/>
        </authorList>
    </citation>
    <scope>NUCLEOTIDE SEQUENCE</scope>
    <source>
        <strain evidence="3">Red-flankedBluetail198con190</strain>
    </source>
</reference>
<dbReference type="Pfam" id="PF19223">
    <property type="entry name" value="Chropara_Vmeth"/>
    <property type="match status" value="1"/>
</dbReference>
<dbReference type="InterPro" id="IPR043646">
    <property type="entry name" value="Chropara_Vmeth_dom"/>
</dbReference>
<sequence length="522" mass="57339">MFRYRNKIRDIGGSLKRLSKYGKRVHVCYANLTAADHAKDQSTDSVLDVHYHDLQHCNHPELFGIMCDVDYHISLTDMAESIKSPTIMLTHRFKSGDINWYGETSGFATHNFVSMSTRGGAEYSHPHHGWKDEGFIMSGSNVVNYQIIGEYGTFSAYILYPANGSYTPIDPARLICTRGVELSRPLSLGDNRTAILSGSNYHVIDNEVDVGVLPATTVLRAAYSMFLVSRTATYAQNLASIVRSRFTQDKLDHALLPVATLLVSTIADKLALRDGHRIVMLPETVVGMSLYTRLMSKVIIYCYNSLPQSCSSLAAGVFRRALGASIESSWLPWLWRDIVTPNYEVHVPQKSSGQAEMGKRAKPTQPFRGAGSECHAGPSDDNKRVAGKHVGKSSSLRGDKGVVREIPTSPIPVPKRKGKVSSPAPNPKAGPSVTKESNRSTSRGDGVARLPTKGQSKPRKTHPKNPIISGETPAKKSYAEVLRTEREQVPPQPRTDEVRGVGETLSPGSSEGPQFCEVEFDE</sequence>
<dbReference type="EMBL" id="MW239458">
    <property type="protein sequence ID" value="UGO57494.1"/>
    <property type="molecule type" value="Genomic_RNA"/>
</dbReference>
<evidence type="ECO:0000313" key="3">
    <source>
        <dbReference type="EMBL" id="UGO57494.1"/>
    </source>
</evidence>
<protein>
    <recommendedName>
        <fullName evidence="2">Chroparavirus methyltransferase domain-containing protein</fullName>
    </recommendedName>
</protein>
<feature type="domain" description="Chroparavirus methyltransferase" evidence="2">
    <location>
        <begin position="3"/>
        <end position="277"/>
    </location>
</feature>